<comment type="caution">
    <text evidence="1">The sequence shown here is derived from an EMBL/GenBank/DDBJ whole genome shotgun (WGS) entry which is preliminary data.</text>
</comment>
<reference evidence="1" key="1">
    <citation type="submission" date="2023-06" db="EMBL/GenBank/DDBJ databases">
        <authorList>
            <consortium name="Lawrence Berkeley National Laboratory"/>
            <person name="Ahrendt S."/>
            <person name="Sahu N."/>
            <person name="Indic B."/>
            <person name="Wong-Bajracharya J."/>
            <person name="Merenyi Z."/>
            <person name="Ke H.-M."/>
            <person name="Monk M."/>
            <person name="Kocsube S."/>
            <person name="Drula E."/>
            <person name="Lipzen A."/>
            <person name="Balint B."/>
            <person name="Henrissat B."/>
            <person name="Andreopoulos B."/>
            <person name="Martin F.M."/>
            <person name="Harder C.B."/>
            <person name="Rigling D."/>
            <person name="Ford K.L."/>
            <person name="Foster G.D."/>
            <person name="Pangilinan J."/>
            <person name="Papanicolaou A."/>
            <person name="Barry K."/>
            <person name="LaButti K."/>
            <person name="Viragh M."/>
            <person name="Koriabine M."/>
            <person name="Yan M."/>
            <person name="Riley R."/>
            <person name="Champramary S."/>
            <person name="Plett K.L."/>
            <person name="Tsai I.J."/>
            <person name="Slot J."/>
            <person name="Sipos G."/>
            <person name="Plett J."/>
            <person name="Nagy L.G."/>
            <person name="Grigoriev I.V."/>
        </authorList>
    </citation>
    <scope>NUCLEOTIDE SEQUENCE</scope>
    <source>
        <strain evidence="1">CCBAS 213</strain>
    </source>
</reference>
<dbReference type="RefSeq" id="XP_060323328.1">
    <property type="nucleotide sequence ID" value="XM_060478499.1"/>
</dbReference>
<keyword evidence="2" id="KW-1185">Reference proteome</keyword>
<proteinExistence type="predicted"/>
<evidence type="ECO:0000313" key="1">
    <source>
        <dbReference type="EMBL" id="KAK0439686.1"/>
    </source>
</evidence>
<dbReference type="EMBL" id="JAUEPS010000083">
    <property type="protein sequence ID" value="KAK0439686.1"/>
    <property type="molecule type" value="Genomic_DNA"/>
</dbReference>
<evidence type="ECO:0000313" key="2">
    <source>
        <dbReference type="Proteomes" id="UP001175211"/>
    </source>
</evidence>
<organism evidence="1 2">
    <name type="scientific">Armillaria tabescens</name>
    <name type="common">Ringless honey mushroom</name>
    <name type="synonym">Agaricus tabescens</name>
    <dbReference type="NCBI Taxonomy" id="1929756"/>
    <lineage>
        <taxon>Eukaryota</taxon>
        <taxon>Fungi</taxon>
        <taxon>Dikarya</taxon>
        <taxon>Basidiomycota</taxon>
        <taxon>Agaricomycotina</taxon>
        <taxon>Agaricomycetes</taxon>
        <taxon>Agaricomycetidae</taxon>
        <taxon>Agaricales</taxon>
        <taxon>Marasmiineae</taxon>
        <taxon>Physalacriaceae</taxon>
        <taxon>Desarmillaria</taxon>
    </lineage>
</organism>
<protein>
    <submittedName>
        <fullName evidence="1">Uncharacterized protein</fullName>
    </submittedName>
</protein>
<accession>A0AA39JBG0</accession>
<dbReference type="GeneID" id="85362047"/>
<dbReference type="Proteomes" id="UP001175211">
    <property type="component" value="Unassembled WGS sequence"/>
</dbReference>
<name>A0AA39JBG0_ARMTA</name>
<gene>
    <name evidence="1" type="ORF">EV420DRAFT_1650801</name>
</gene>
<sequence length="326" mass="36883">MNPINATITHVLETLTSLVRYPLYRSDRSYPRDGSAPVHPITGGNHLQTQYSGNPQFATGYWEDTEGSWDNPNTPNIQQFYTDEYNQLTNARTLEEGDENVANGMKWQRTTFERIGDPFLLTRGVDQEESFRDAKPMLHTSELDRGIYSSPRTPREAWGVHIWSGVSIGGSDTKRNISSWSLNTSSLWGSEVIRLESEVASKRSAGLCSQVYQWKERGVAEEKGILDWGTVFPVDFWITPEEGSWELPPMSSNDTWLPTTGDGWESPWPDTSYEAIWPNPMAQTAIYEEPWDSLSTPILIGKEYQTAPEEGEGDETIHIFGAELQH</sequence>
<dbReference type="AlphaFoldDB" id="A0AA39JBG0"/>